<dbReference type="InterPro" id="IPR016032">
    <property type="entry name" value="Sig_transdc_resp-reg_C-effctor"/>
</dbReference>
<dbReference type="GO" id="GO:0005829">
    <property type="term" value="C:cytosol"/>
    <property type="evidence" value="ECO:0007669"/>
    <property type="project" value="TreeGrafter"/>
</dbReference>
<dbReference type="GO" id="GO:0006355">
    <property type="term" value="P:regulation of DNA-templated transcription"/>
    <property type="evidence" value="ECO:0007669"/>
    <property type="project" value="InterPro"/>
</dbReference>
<evidence type="ECO:0000256" key="4">
    <source>
        <dbReference type="ARBA" id="ARBA00023125"/>
    </source>
</evidence>
<dbReference type="InterPro" id="IPR039420">
    <property type="entry name" value="WalR-like"/>
</dbReference>
<keyword evidence="2" id="KW-0902">Two-component regulatory system</keyword>
<name>A0A4D8QBY2_AZOBR</name>
<dbReference type="GO" id="GO:0000976">
    <property type="term" value="F:transcription cis-regulatory region binding"/>
    <property type="evidence" value="ECO:0007669"/>
    <property type="project" value="TreeGrafter"/>
</dbReference>
<proteinExistence type="predicted"/>
<keyword evidence="1 6" id="KW-0597">Phosphoprotein</keyword>
<feature type="modified residue" description="4-aspartylphosphate" evidence="6">
    <location>
        <position position="56"/>
    </location>
</feature>
<reference evidence="8 9" key="1">
    <citation type="submission" date="2018-09" db="EMBL/GenBank/DDBJ databases">
        <title>Whole genome based analysis of evolution and adaptive divergence in Indian and Brazilian strains of Azospirillum brasilense.</title>
        <authorList>
            <person name="Singh C."/>
            <person name="Tripathi A.K."/>
        </authorList>
    </citation>
    <scope>NUCLEOTIDE SEQUENCE [LARGE SCALE GENOMIC DNA]</scope>
    <source>
        <strain evidence="8 9">MTCC4036</strain>
        <plasmid evidence="8 9">p3</plasmid>
    </source>
</reference>
<dbReference type="SMART" id="SM00448">
    <property type="entry name" value="REC"/>
    <property type="match status" value="1"/>
</dbReference>
<dbReference type="CDD" id="cd17574">
    <property type="entry name" value="REC_OmpR"/>
    <property type="match status" value="1"/>
</dbReference>
<dbReference type="PANTHER" id="PTHR48111">
    <property type="entry name" value="REGULATOR OF RPOS"/>
    <property type="match status" value="1"/>
</dbReference>
<evidence type="ECO:0000313" key="9">
    <source>
        <dbReference type="Proteomes" id="UP000298596"/>
    </source>
</evidence>
<feature type="domain" description="Response regulatory" evidence="7">
    <location>
        <begin position="7"/>
        <end position="119"/>
    </location>
</feature>
<evidence type="ECO:0000256" key="6">
    <source>
        <dbReference type="PROSITE-ProRule" id="PRU00169"/>
    </source>
</evidence>
<dbReference type="SUPFAM" id="SSF52172">
    <property type="entry name" value="CheY-like"/>
    <property type="match status" value="1"/>
</dbReference>
<dbReference type="InterPro" id="IPR011006">
    <property type="entry name" value="CheY-like_superfamily"/>
</dbReference>
<dbReference type="PANTHER" id="PTHR48111:SF1">
    <property type="entry name" value="TWO-COMPONENT RESPONSE REGULATOR ORR33"/>
    <property type="match status" value="1"/>
</dbReference>
<protein>
    <submittedName>
        <fullName evidence="8">DNA-binding response regulator</fullName>
    </submittedName>
</protein>
<evidence type="ECO:0000256" key="2">
    <source>
        <dbReference type="ARBA" id="ARBA00023012"/>
    </source>
</evidence>
<evidence type="ECO:0000256" key="1">
    <source>
        <dbReference type="ARBA" id="ARBA00022553"/>
    </source>
</evidence>
<geneLocation type="plasmid" evidence="8">
    <name>p3</name>
</geneLocation>
<dbReference type="GO" id="GO:0032993">
    <property type="term" value="C:protein-DNA complex"/>
    <property type="evidence" value="ECO:0007669"/>
    <property type="project" value="TreeGrafter"/>
</dbReference>
<dbReference type="PROSITE" id="PS50110">
    <property type="entry name" value="RESPONSE_REGULATORY"/>
    <property type="match status" value="1"/>
</dbReference>
<evidence type="ECO:0000259" key="7">
    <source>
        <dbReference type="PROSITE" id="PS50110"/>
    </source>
</evidence>
<organism evidence="8 9">
    <name type="scientific">Azospirillum brasilense</name>
    <dbReference type="NCBI Taxonomy" id="192"/>
    <lineage>
        <taxon>Bacteria</taxon>
        <taxon>Pseudomonadati</taxon>
        <taxon>Pseudomonadota</taxon>
        <taxon>Alphaproteobacteria</taxon>
        <taxon>Rhodospirillales</taxon>
        <taxon>Azospirillaceae</taxon>
        <taxon>Azospirillum</taxon>
    </lineage>
</organism>
<dbReference type="Pfam" id="PF00072">
    <property type="entry name" value="Response_reg"/>
    <property type="match status" value="1"/>
</dbReference>
<sequence>MNPDDVSVFLVEDDEDFRDALADCLDGAGFQVRAFADALSFYKGSLSLRPDVAVIDVDLPDESGLEVLGHVTALGVGAILLTARGTTSDRVAGYEAGADIYFVKPVDTHELIAAIRGLAAKGRRRREAVGRSAETTAPESAAAPVWLLKQRSHLLVGPDLQVVRLADQQTRLLAALGHNPQFSDRQMLDSAIRRLHRTVEVSAGIPLAVTTIPRVGYALRDGIVLDPN</sequence>
<evidence type="ECO:0000256" key="5">
    <source>
        <dbReference type="ARBA" id="ARBA00023163"/>
    </source>
</evidence>
<gene>
    <name evidence="8" type="ORF">D3867_30955</name>
</gene>
<accession>A0A4D8QBY2</accession>
<dbReference type="Gene3D" id="3.40.50.2300">
    <property type="match status" value="1"/>
</dbReference>
<dbReference type="AlphaFoldDB" id="A0A4D8QBY2"/>
<dbReference type="GO" id="GO:0000156">
    <property type="term" value="F:phosphorelay response regulator activity"/>
    <property type="evidence" value="ECO:0007669"/>
    <property type="project" value="TreeGrafter"/>
</dbReference>
<dbReference type="EMBL" id="CP032333">
    <property type="protein sequence ID" value="QCO06336.1"/>
    <property type="molecule type" value="Genomic_DNA"/>
</dbReference>
<evidence type="ECO:0000313" key="8">
    <source>
        <dbReference type="EMBL" id="QCO06336.1"/>
    </source>
</evidence>
<keyword evidence="3" id="KW-0805">Transcription regulation</keyword>
<dbReference type="Proteomes" id="UP000298596">
    <property type="component" value="Plasmid p3"/>
</dbReference>
<dbReference type="SUPFAM" id="SSF46894">
    <property type="entry name" value="C-terminal effector domain of the bipartite response regulators"/>
    <property type="match status" value="1"/>
</dbReference>
<keyword evidence="4 8" id="KW-0238">DNA-binding</keyword>
<dbReference type="InterPro" id="IPR001789">
    <property type="entry name" value="Sig_transdc_resp-reg_receiver"/>
</dbReference>
<evidence type="ECO:0000256" key="3">
    <source>
        <dbReference type="ARBA" id="ARBA00023015"/>
    </source>
</evidence>
<keyword evidence="5" id="KW-0804">Transcription</keyword>
<keyword evidence="8" id="KW-0614">Plasmid</keyword>